<dbReference type="InterPro" id="IPR043740">
    <property type="entry name" value="DUF5685"/>
</dbReference>
<comment type="caution">
    <text evidence="1">The sequence shown here is derived from an EMBL/GenBank/DDBJ whole genome shotgun (WGS) entry which is preliminary data.</text>
</comment>
<proteinExistence type="predicted"/>
<organism evidence="1 2">
    <name type="scientific">Candidatus Flavonifractor merdipullorum</name>
    <dbReference type="NCBI Taxonomy" id="2838590"/>
    <lineage>
        <taxon>Bacteria</taxon>
        <taxon>Bacillati</taxon>
        <taxon>Bacillota</taxon>
        <taxon>Clostridia</taxon>
        <taxon>Eubacteriales</taxon>
        <taxon>Oscillospiraceae</taxon>
        <taxon>Flavonifractor</taxon>
    </lineage>
</organism>
<dbReference type="Pfam" id="PF18937">
    <property type="entry name" value="DUF5685"/>
    <property type="match status" value="1"/>
</dbReference>
<evidence type="ECO:0000313" key="2">
    <source>
        <dbReference type="Proteomes" id="UP000824192"/>
    </source>
</evidence>
<reference evidence="1" key="2">
    <citation type="submission" date="2021-04" db="EMBL/GenBank/DDBJ databases">
        <authorList>
            <person name="Gilroy R."/>
        </authorList>
    </citation>
    <scope>NUCLEOTIDE SEQUENCE</scope>
    <source>
        <strain evidence="1">ChiGjej6B6-1540</strain>
    </source>
</reference>
<protein>
    <submittedName>
        <fullName evidence="1">Uncharacterized protein</fullName>
    </submittedName>
</protein>
<dbReference type="AlphaFoldDB" id="A0A9D1RV12"/>
<gene>
    <name evidence="1" type="ORF">H9868_01865</name>
</gene>
<dbReference type="Proteomes" id="UP000824192">
    <property type="component" value="Unassembled WGS sequence"/>
</dbReference>
<dbReference type="EMBL" id="DXGA01000042">
    <property type="protein sequence ID" value="HIW93266.1"/>
    <property type="molecule type" value="Genomic_DNA"/>
</dbReference>
<name>A0A9D1RV12_9FIRM</name>
<sequence length="294" mass="33303">MFGYVRPLRGELKVREWEQYQAVYCGLCAAMGRRYGFVSRMFLSYDFTLLAMLLLPPENGPGWSKCRCPARLWCGKKPCTASHPALDRAAGESVILAWWKLQDGIADGKWWEKLGFRLLSLLLGRAYRKAKRDCSAFDATVSQCLSELHDLEETRTPSIDRPADAFARLLAGAAPEGKDEGEKRARYQLLYHLGRWIYLVDAWDDLEEDGRTGSYNPIALRFSGDEAERQDALALTLRHSRNLACSASQLLELGQWRGIVENILYLGLPAAEGLVLRGQWKKRKTKKDPFQAAN</sequence>
<accession>A0A9D1RV12</accession>
<reference evidence="1" key="1">
    <citation type="journal article" date="2021" name="PeerJ">
        <title>Extensive microbial diversity within the chicken gut microbiome revealed by metagenomics and culture.</title>
        <authorList>
            <person name="Gilroy R."/>
            <person name="Ravi A."/>
            <person name="Getino M."/>
            <person name="Pursley I."/>
            <person name="Horton D.L."/>
            <person name="Alikhan N.F."/>
            <person name="Baker D."/>
            <person name="Gharbi K."/>
            <person name="Hall N."/>
            <person name="Watson M."/>
            <person name="Adriaenssens E.M."/>
            <person name="Foster-Nyarko E."/>
            <person name="Jarju S."/>
            <person name="Secka A."/>
            <person name="Antonio M."/>
            <person name="Oren A."/>
            <person name="Chaudhuri R.R."/>
            <person name="La Ragione R."/>
            <person name="Hildebrand F."/>
            <person name="Pallen M.J."/>
        </authorList>
    </citation>
    <scope>NUCLEOTIDE SEQUENCE</scope>
    <source>
        <strain evidence="1">ChiGjej6B6-1540</strain>
    </source>
</reference>
<evidence type="ECO:0000313" key="1">
    <source>
        <dbReference type="EMBL" id="HIW93266.1"/>
    </source>
</evidence>